<protein>
    <submittedName>
        <fullName evidence="3">Universal stress protein UspA</fullName>
    </submittedName>
</protein>
<dbReference type="SUPFAM" id="SSF52402">
    <property type="entry name" value="Adenine nucleotide alpha hydrolases-like"/>
    <property type="match status" value="1"/>
</dbReference>
<gene>
    <name evidence="3" type="ORF">MBAV_001145</name>
</gene>
<organism evidence="3 4">
    <name type="scientific">Candidatus Magnetobacterium bavaricum</name>
    <dbReference type="NCBI Taxonomy" id="29290"/>
    <lineage>
        <taxon>Bacteria</taxon>
        <taxon>Pseudomonadati</taxon>
        <taxon>Nitrospirota</taxon>
        <taxon>Thermodesulfovibrionia</taxon>
        <taxon>Thermodesulfovibrionales</taxon>
        <taxon>Candidatus Magnetobacteriaceae</taxon>
        <taxon>Candidatus Magnetobacterium</taxon>
    </lineage>
</organism>
<dbReference type="EMBL" id="LACI01000506">
    <property type="protein sequence ID" value="KJU86661.1"/>
    <property type="molecule type" value="Genomic_DNA"/>
</dbReference>
<dbReference type="InterPro" id="IPR014729">
    <property type="entry name" value="Rossmann-like_a/b/a_fold"/>
</dbReference>
<keyword evidence="4" id="KW-1185">Reference proteome</keyword>
<dbReference type="Gene3D" id="3.40.50.620">
    <property type="entry name" value="HUPs"/>
    <property type="match status" value="1"/>
</dbReference>
<sequence>FNTQQQEKIHDEFIDKGLERVGYKILDKAERDVFDGSPLSARFSEGWGLVSEHSPMTGIRLVKKVFAGHIYKSICDYVTEVKADMVFIGRTGRHHVEGIDLGSVTENVLRYAPCNVFITQKEQNKGWQI</sequence>
<comment type="caution">
    <text evidence="3">The sequence shown here is derived from an EMBL/GenBank/DDBJ whole genome shotgun (WGS) entry which is preliminary data.</text>
</comment>
<dbReference type="Proteomes" id="UP000033423">
    <property type="component" value="Unassembled WGS sequence"/>
</dbReference>
<evidence type="ECO:0000256" key="1">
    <source>
        <dbReference type="ARBA" id="ARBA00008791"/>
    </source>
</evidence>
<evidence type="ECO:0000313" key="4">
    <source>
        <dbReference type="Proteomes" id="UP000033423"/>
    </source>
</evidence>
<feature type="non-terminal residue" evidence="3">
    <location>
        <position position="1"/>
    </location>
</feature>
<dbReference type="PATRIC" id="fig|29290.4.peg.1507"/>
<name>A0A0F3GXN4_9BACT</name>
<dbReference type="AlphaFoldDB" id="A0A0F3GXN4"/>
<reference evidence="3 4" key="1">
    <citation type="submission" date="2015-02" db="EMBL/GenBank/DDBJ databases">
        <title>Single-cell genomics of uncultivated deep-branching MTB reveals a conserved set of magnetosome genes.</title>
        <authorList>
            <person name="Kolinko S."/>
            <person name="Richter M."/>
            <person name="Glockner F.O."/>
            <person name="Brachmann A."/>
            <person name="Schuler D."/>
        </authorList>
    </citation>
    <scope>NUCLEOTIDE SEQUENCE [LARGE SCALE GENOMIC DNA]</scope>
    <source>
        <strain evidence="3">TM-1</strain>
    </source>
</reference>
<proteinExistence type="inferred from homology"/>
<dbReference type="Pfam" id="PF00582">
    <property type="entry name" value="Usp"/>
    <property type="match status" value="1"/>
</dbReference>
<dbReference type="CDD" id="cd00293">
    <property type="entry name" value="USP-like"/>
    <property type="match status" value="1"/>
</dbReference>
<dbReference type="PRINTS" id="PR01438">
    <property type="entry name" value="UNVRSLSTRESS"/>
</dbReference>
<evidence type="ECO:0000313" key="3">
    <source>
        <dbReference type="EMBL" id="KJU86661.1"/>
    </source>
</evidence>
<accession>A0A0F3GXN4</accession>
<feature type="domain" description="UspA" evidence="2">
    <location>
        <begin position="57"/>
        <end position="118"/>
    </location>
</feature>
<evidence type="ECO:0000259" key="2">
    <source>
        <dbReference type="Pfam" id="PF00582"/>
    </source>
</evidence>
<comment type="similarity">
    <text evidence="1">Belongs to the universal stress protein A family.</text>
</comment>
<dbReference type="InterPro" id="IPR006016">
    <property type="entry name" value="UspA"/>
</dbReference>
<dbReference type="InterPro" id="IPR006015">
    <property type="entry name" value="Universal_stress_UspA"/>
</dbReference>